<comment type="caution">
    <text evidence="2">The sequence shown here is derived from an EMBL/GenBank/DDBJ whole genome shotgun (WGS) entry which is preliminary data.</text>
</comment>
<dbReference type="AlphaFoldDB" id="A0A1V4J286"/>
<proteinExistence type="predicted"/>
<sequence>MRYIQWLLSLFIFLFICVLFIQFGNSILNVILLISLVTFGIKFLIQKYTNHY</sequence>
<name>A0A1V4J286_9CLOT</name>
<reference evidence="2 3" key="1">
    <citation type="submission" date="2017-03" db="EMBL/GenBank/DDBJ databases">
        <title>Genome sequence of Clostridium chromiireducens DSM 23318.</title>
        <authorList>
            <person name="Poehlein A."/>
            <person name="Daniel R."/>
        </authorList>
    </citation>
    <scope>NUCLEOTIDE SEQUENCE [LARGE SCALE GENOMIC DNA]</scope>
    <source>
        <strain evidence="2 3">DSM 23318</strain>
    </source>
</reference>
<keyword evidence="1" id="KW-1133">Transmembrane helix</keyword>
<organism evidence="2 3">
    <name type="scientific">Clostridium chromiireducens</name>
    <dbReference type="NCBI Taxonomy" id="225345"/>
    <lineage>
        <taxon>Bacteria</taxon>
        <taxon>Bacillati</taxon>
        <taxon>Bacillota</taxon>
        <taxon>Clostridia</taxon>
        <taxon>Eubacteriales</taxon>
        <taxon>Clostridiaceae</taxon>
        <taxon>Clostridium</taxon>
    </lineage>
</organism>
<feature type="transmembrane region" description="Helical" evidence="1">
    <location>
        <begin position="5"/>
        <end position="21"/>
    </location>
</feature>
<keyword evidence="1" id="KW-0812">Transmembrane</keyword>
<evidence type="ECO:0000313" key="2">
    <source>
        <dbReference type="EMBL" id="OPJ66124.1"/>
    </source>
</evidence>
<keyword evidence="3" id="KW-1185">Reference proteome</keyword>
<feature type="transmembrane region" description="Helical" evidence="1">
    <location>
        <begin position="27"/>
        <end position="45"/>
    </location>
</feature>
<evidence type="ECO:0000313" key="3">
    <source>
        <dbReference type="Proteomes" id="UP000191056"/>
    </source>
</evidence>
<dbReference type="EMBL" id="MZGT01000002">
    <property type="protein sequence ID" value="OPJ66124.1"/>
    <property type="molecule type" value="Genomic_DNA"/>
</dbReference>
<keyword evidence="1" id="KW-0472">Membrane</keyword>
<protein>
    <submittedName>
        <fullName evidence="2">Uncharacterized protein</fullName>
    </submittedName>
</protein>
<accession>A0A1V4J286</accession>
<gene>
    <name evidence="2" type="ORF">CLCHR_02250</name>
</gene>
<evidence type="ECO:0000256" key="1">
    <source>
        <dbReference type="SAM" id="Phobius"/>
    </source>
</evidence>
<dbReference type="Proteomes" id="UP000191056">
    <property type="component" value="Unassembled WGS sequence"/>
</dbReference>